<keyword evidence="3 6" id="KW-0812">Transmembrane</keyword>
<organism evidence="7 8">
    <name type="scientific">Haloarcula nitratireducens</name>
    <dbReference type="NCBI Taxonomy" id="2487749"/>
    <lineage>
        <taxon>Archaea</taxon>
        <taxon>Methanobacteriati</taxon>
        <taxon>Methanobacteriota</taxon>
        <taxon>Stenosarchaea group</taxon>
        <taxon>Halobacteria</taxon>
        <taxon>Halobacteriales</taxon>
        <taxon>Haloarculaceae</taxon>
        <taxon>Haloarcula</taxon>
    </lineage>
</organism>
<dbReference type="PANTHER" id="PTHR30250">
    <property type="entry name" value="PST FAMILY PREDICTED COLANIC ACID TRANSPORTER"/>
    <property type="match status" value="1"/>
</dbReference>
<keyword evidence="8" id="KW-1185">Reference proteome</keyword>
<feature type="transmembrane region" description="Helical" evidence="6">
    <location>
        <begin position="176"/>
        <end position="196"/>
    </location>
</feature>
<keyword evidence="5 6" id="KW-0472">Membrane</keyword>
<keyword evidence="2" id="KW-1003">Cell membrane</keyword>
<dbReference type="AlphaFoldDB" id="A0AAW4PFD6"/>
<dbReference type="PANTHER" id="PTHR30250:SF26">
    <property type="entry name" value="PSMA PROTEIN"/>
    <property type="match status" value="1"/>
</dbReference>
<evidence type="ECO:0000256" key="6">
    <source>
        <dbReference type="SAM" id="Phobius"/>
    </source>
</evidence>
<accession>A0AAW4PFD6</accession>
<feature type="transmembrane region" description="Helical" evidence="6">
    <location>
        <begin position="122"/>
        <end position="141"/>
    </location>
</feature>
<sequence>MTDQDISEKFNIFYQVLSGTGAKIVLALVGFIGSIYFARVLGPVLFGGVSLIYALAEWASHPMYGVGAATKKRVSESDKKRGVLFGLLIISGAIWTFIIGVLAVGLEVWIVSLTSLTAAPEYLIGITATTGMFTVLGRLVEGRGKISAYLWTNAARKTVAVLFQAVLLYIGFGTDGWAAGIVFTSAISLLILSLYVESEPRIPNKNDILNVWEFAKYSLITSTLYAGYSRLDLFLLGSIISTSVAGYYQVAWQITMFGIFVPTVIGNSLMPKISALANKGQWNELLTEVRSGTSFASIITIPVLFGALAVGNPLITIIYGSEYTPATNLLVAVALVRVIDSQSDSIIAAISGLDRPDITLLITLAGIITNILIGLPALYLIGPVGLVIISALSETVRWFGGVIFLRKKFKGFNPVGKIHAIQIVSGSIMFILVKLVTDIIVIDTIYELFATIIFGGSIYTLLIIGLSEQTRILVYRYIPSSKVTE</sequence>
<reference evidence="7 8" key="1">
    <citation type="submission" date="2021-06" db="EMBL/GenBank/DDBJ databases">
        <title>Halomicroarcula sp. a new haloarchaeum isolated from saline soil.</title>
        <authorList>
            <person name="Duran-Viseras A."/>
            <person name="Sanchez-Porro C."/>
            <person name="Ventosa A."/>
        </authorList>
    </citation>
    <scope>NUCLEOTIDE SEQUENCE [LARGE SCALE GENOMIC DNA]</scope>
    <source>
        <strain evidence="7 8">F27</strain>
    </source>
</reference>
<feature type="transmembrane region" description="Helical" evidence="6">
    <location>
        <begin position="148"/>
        <end position="170"/>
    </location>
</feature>
<dbReference type="Pfam" id="PF13440">
    <property type="entry name" value="Polysacc_synt_3"/>
    <property type="match status" value="1"/>
</dbReference>
<evidence type="ECO:0000256" key="1">
    <source>
        <dbReference type="ARBA" id="ARBA00004651"/>
    </source>
</evidence>
<feature type="transmembrane region" description="Helical" evidence="6">
    <location>
        <begin position="82"/>
        <end position="110"/>
    </location>
</feature>
<feature type="transmembrane region" description="Helical" evidence="6">
    <location>
        <begin position="291"/>
        <end position="311"/>
    </location>
</feature>
<feature type="transmembrane region" description="Helical" evidence="6">
    <location>
        <begin position="448"/>
        <end position="466"/>
    </location>
</feature>
<dbReference type="RefSeq" id="WP_220581257.1">
    <property type="nucleotide sequence ID" value="NZ_RKLT01000009.1"/>
</dbReference>
<name>A0AAW4PFD6_9EURY</name>
<feature type="transmembrane region" description="Helical" evidence="6">
    <location>
        <begin position="387"/>
        <end position="406"/>
    </location>
</feature>
<feature type="transmembrane region" description="Helical" evidence="6">
    <location>
        <begin position="360"/>
        <end position="381"/>
    </location>
</feature>
<keyword evidence="4 6" id="KW-1133">Transmembrane helix</keyword>
<dbReference type="EMBL" id="RKLT01000009">
    <property type="protein sequence ID" value="MBX0296664.1"/>
    <property type="molecule type" value="Genomic_DNA"/>
</dbReference>
<dbReference type="InterPro" id="IPR050833">
    <property type="entry name" value="Poly_Biosynth_Transport"/>
</dbReference>
<feature type="transmembrane region" description="Helical" evidence="6">
    <location>
        <begin position="418"/>
        <end position="442"/>
    </location>
</feature>
<comment type="caution">
    <text evidence="7">The sequence shown here is derived from an EMBL/GenBank/DDBJ whole genome shotgun (WGS) entry which is preliminary data.</text>
</comment>
<evidence type="ECO:0000313" key="8">
    <source>
        <dbReference type="Proteomes" id="UP001430455"/>
    </source>
</evidence>
<dbReference type="GO" id="GO:0005886">
    <property type="term" value="C:plasma membrane"/>
    <property type="evidence" value="ECO:0007669"/>
    <property type="project" value="UniProtKB-SubCell"/>
</dbReference>
<feature type="transmembrane region" description="Helical" evidence="6">
    <location>
        <begin position="12"/>
        <end position="38"/>
    </location>
</feature>
<comment type="subcellular location">
    <subcellularLocation>
        <location evidence="1">Cell membrane</location>
        <topology evidence="1">Multi-pass membrane protein</topology>
    </subcellularLocation>
</comment>
<evidence type="ECO:0000256" key="2">
    <source>
        <dbReference type="ARBA" id="ARBA00022475"/>
    </source>
</evidence>
<dbReference type="Proteomes" id="UP001430455">
    <property type="component" value="Unassembled WGS sequence"/>
</dbReference>
<protein>
    <submittedName>
        <fullName evidence="7">Oligosaccharide flippase family protein</fullName>
    </submittedName>
</protein>
<feature type="transmembrane region" description="Helical" evidence="6">
    <location>
        <begin position="44"/>
        <end position="61"/>
    </location>
</feature>
<evidence type="ECO:0000256" key="4">
    <source>
        <dbReference type="ARBA" id="ARBA00022989"/>
    </source>
</evidence>
<evidence type="ECO:0000256" key="3">
    <source>
        <dbReference type="ARBA" id="ARBA00022692"/>
    </source>
</evidence>
<proteinExistence type="predicted"/>
<gene>
    <name evidence="7" type="ORF">EGH23_17440</name>
</gene>
<evidence type="ECO:0000256" key="5">
    <source>
        <dbReference type="ARBA" id="ARBA00023136"/>
    </source>
</evidence>
<evidence type="ECO:0000313" key="7">
    <source>
        <dbReference type="EMBL" id="MBX0296664.1"/>
    </source>
</evidence>